<proteinExistence type="predicted"/>
<name>A0A1M5TZ90_9CLOT</name>
<evidence type="ECO:0008006" key="3">
    <source>
        <dbReference type="Google" id="ProtNLM"/>
    </source>
</evidence>
<evidence type="ECO:0000313" key="1">
    <source>
        <dbReference type="EMBL" id="SHH56097.1"/>
    </source>
</evidence>
<dbReference type="AlphaFoldDB" id="A0A1M5TZ90"/>
<organism evidence="1 2">
    <name type="scientific">Clostridium intestinale DSM 6191</name>
    <dbReference type="NCBI Taxonomy" id="1121320"/>
    <lineage>
        <taxon>Bacteria</taxon>
        <taxon>Bacillati</taxon>
        <taxon>Bacillota</taxon>
        <taxon>Clostridia</taxon>
        <taxon>Eubacteriales</taxon>
        <taxon>Clostridiaceae</taxon>
        <taxon>Clostridium</taxon>
    </lineage>
</organism>
<dbReference type="EMBL" id="FQXU01000003">
    <property type="protein sequence ID" value="SHH56097.1"/>
    <property type="molecule type" value="Genomic_DNA"/>
</dbReference>
<gene>
    <name evidence="1" type="ORF">SAMN02745941_00361</name>
</gene>
<protein>
    <recommendedName>
        <fullName evidence="3">Prophage protein</fullName>
    </recommendedName>
</protein>
<sequence>MLKLNKNITLNGVVEIDGVQAAYIGATINTDGINNTSVTKTITNQELYARNKAQVRADVAAFEAELYKTEDEVLISKTESPEGEN</sequence>
<dbReference type="Proteomes" id="UP000184241">
    <property type="component" value="Unassembled WGS sequence"/>
</dbReference>
<reference evidence="1 2" key="1">
    <citation type="submission" date="2016-11" db="EMBL/GenBank/DDBJ databases">
        <authorList>
            <person name="Jaros S."/>
            <person name="Januszkiewicz K."/>
            <person name="Wedrychowicz H."/>
        </authorList>
    </citation>
    <scope>NUCLEOTIDE SEQUENCE [LARGE SCALE GENOMIC DNA]</scope>
    <source>
        <strain evidence="1 2">DSM 6191</strain>
    </source>
</reference>
<accession>A0A1M5TZ90</accession>
<dbReference type="RefSeq" id="WP_083553363.1">
    <property type="nucleotide sequence ID" value="NZ_FQXU01000003.1"/>
</dbReference>
<evidence type="ECO:0000313" key="2">
    <source>
        <dbReference type="Proteomes" id="UP000184241"/>
    </source>
</evidence>